<feature type="region of interest" description="Disordered" evidence="1">
    <location>
        <begin position="262"/>
        <end position="282"/>
    </location>
</feature>
<evidence type="ECO:0000256" key="1">
    <source>
        <dbReference type="SAM" id="MobiDB-lite"/>
    </source>
</evidence>
<dbReference type="Proteomes" id="UP000006038">
    <property type="component" value="Chromosome 12"/>
</dbReference>
<reference evidence="2" key="1">
    <citation type="journal article" date="2013" name="Nat. Commun.">
        <title>Whole-genome sequencing of Oryza brachyantha reveals mechanisms underlying Oryza genome evolution.</title>
        <authorList>
            <person name="Chen J."/>
            <person name="Huang Q."/>
            <person name="Gao D."/>
            <person name="Wang J."/>
            <person name="Lang Y."/>
            <person name="Liu T."/>
            <person name="Li B."/>
            <person name="Bai Z."/>
            <person name="Luis Goicoechea J."/>
            <person name="Liang C."/>
            <person name="Chen C."/>
            <person name="Zhang W."/>
            <person name="Sun S."/>
            <person name="Liao Y."/>
            <person name="Zhang X."/>
            <person name="Yang L."/>
            <person name="Song C."/>
            <person name="Wang M."/>
            <person name="Shi J."/>
            <person name="Liu G."/>
            <person name="Liu J."/>
            <person name="Zhou H."/>
            <person name="Zhou W."/>
            <person name="Yu Q."/>
            <person name="An N."/>
            <person name="Chen Y."/>
            <person name="Cai Q."/>
            <person name="Wang B."/>
            <person name="Liu B."/>
            <person name="Min J."/>
            <person name="Huang Y."/>
            <person name="Wu H."/>
            <person name="Li Z."/>
            <person name="Zhang Y."/>
            <person name="Yin Y."/>
            <person name="Song W."/>
            <person name="Jiang J."/>
            <person name="Jackson S.A."/>
            <person name="Wing R.A."/>
            <person name="Wang J."/>
            <person name="Chen M."/>
        </authorList>
    </citation>
    <scope>NUCLEOTIDE SEQUENCE [LARGE SCALE GENOMIC DNA]</scope>
    <source>
        <strain evidence="2">cv. IRGC 101232</strain>
    </source>
</reference>
<dbReference type="Gramene" id="OB12G12570.1">
    <property type="protein sequence ID" value="OB12G12570.1"/>
    <property type="gene ID" value="OB12G12570"/>
</dbReference>
<proteinExistence type="predicted"/>
<dbReference type="AlphaFoldDB" id="J3NB99"/>
<accession>J3NB99</accession>
<dbReference type="HOGENOM" id="CLU_988224_0_0_1"/>
<sequence length="282" mass="30558">MIFEDGDLNDDRKLPSFGVACGAVTSGELGDSDDTTDASGLSCSRVFSSRSRSSPKLLGLERAMIWSGVRQPAAACLLPSSTARRRCSWSTTLTASASPDLTPRWWRRASKSISSSFASTALNWNGMSNASASLDSTVAMVARNSLLSWTAVMRRCGGPSRRLRKAWNSAIHCTGLAAGPEKSTTCTNLSPSMASRMAWFVVRYASFRNGSTSNMWRRATGTRWASAELANDSSALEMPGTRLSSLRESASAKTAARRCSACGASRDGAARRRRRVHRRRRR</sequence>
<keyword evidence="3" id="KW-1185">Reference proteome</keyword>
<dbReference type="EnsemblPlants" id="OB12G12570.1">
    <property type="protein sequence ID" value="OB12G12570.1"/>
    <property type="gene ID" value="OB12G12570"/>
</dbReference>
<reference evidence="2" key="2">
    <citation type="submission" date="2013-04" db="UniProtKB">
        <authorList>
            <consortium name="EnsemblPlants"/>
        </authorList>
    </citation>
    <scope>IDENTIFICATION</scope>
</reference>
<name>J3NB99_ORYBR</name>
<organism evidence="2">
    <name type="scientific">Oryza brachyantha</name>
    <name type="common">malo sina</name>
    <dbReference type="NCBI Taxonomy" id="4533"/>
    <lineage>
        <taxon>Eukaryota</taxon>
        <taxon>Viridiplantae</taxon>
        <taxon>Streptophyta</taxon>
        <taxon>Embryophyta</taxon>
        <taxon>Tracheophyta</taxon>
        <taxon>Spermatophyta</taxon>
        <taxon>Magnoliopsida</taxon>
        <taxon>Liliopsida</taxon>
        <taxon>Poales</taxon>
        <taxon>Poaceae</taxon>
        <taxon>BOP clade</taxon>
        <taxon>Oryzoideae</taxon>
        <taxon>Oryzeae</taxon>
        <taxon>Oryzinae</taxon>
        <taxon>Oryza</taxon>
    </lineage>
</organism>
<evidence type="ECO:0000313" key="2">
    <source>
        <dbReference type="EnsemblPlants" id="OB12G12570.1"/>
    </source>
</evidence>
<feature type="compositionally biased region" description="Basic residues" evidence="1">
    <location>
        <begin position="271"/>
        <end position="282"/>
    </location>
</feature>
<protein>
    <submittedName>
        <fullName evidence="2">Uncharacterized protein</fullName>
    </submittedName>
</protein>
<evidence type="ECO:0000313" key="3">
    <source>
        <dbReference type="Proteomes" id="UP000006038"/>
    </source>
</evidence>